<dbReference type="SMART" id="SM00530">
    <property type="entry name" value="HTH_XRE"/>
    <property type="match status" value="1"/>
</dbReference>
<evidence type="ECO:0000313" key="6">
    <source>
        <dbReference type="Proteomes" id="UP000264036"/>
    </source>
</evidence>
<dbReference type="AlphaFoldDB" id="A0A356LM94"/>
<dbReference type="Pfam" id="PF01381">
    <property type="entry name" value="HTH_3"/>
    <property type="match status" value="1"/>
</dbReference>
<dbReference type="SUPFAM" id="SSF47413">
    <property type="entry name" value="lambda repressor-like DNA-binding domains"/>
    <property type="match status" value="1"/>
</dbReference>
<gene>
    <name evidence="5" type="ORF">DD666_22245</name>
</gene>
<accession>A0A356LM94</accession>
<name>A0A356LM94_9BURK</name>
<dbReference type="Proteomes" id="UP000264036">
    <property type="component" value="Unassembled WGS sequence"/>
</dbReference>
<evidence type="ECO:0000256" key="2">
    <source>
        <dbReference type="ARBA" id="ARBA00023125"/>
    </source>
</evidence>
<keyword evidence="2" id="KW-0238">DNA-binding</keyword>
<reference evidence="5 6" key="1">
    <citation type="journal article" date="2018" name="Nat. Biotechnol.">
        <title>A standardized bacterial taxonomy based on genome phylogeny substantially revises the tree of life.</title>
        <authorList>
            <person name="Parks D.H."/>
            <person name="Chuvochina M."/>
            <person name="Waite D.W."/>
            <person name="Rinke C."/>
            <person name="Skarshewski A."/>
            <person name="Chaumeil P.A."/>
            <person name="Hugenholtz P."/>
        </authorList>
    </citation>
    <scope>NUCLEOTIDE SEQUENCE [LARGE SCALE GENOMIC DNA]</scope>
    <source>
        <strain evidence="5">UBA10707</strain>
    </source>
</reference>
<dbReference type="PANTHER" id="PTHR36511:SF3">
    <property type="entry name" value="ANTITOXIN HIGA-2"/>
    <property type="match status" value="1"/>
</dbReference>
<dbReference type="InterPro" id="IPR047761">
    <property type="entry name" value="NadS-like"/>
</dbReference>
<evidence type="ECO:0000259" key="4">
    <source>
        <dbReference type="PROSITE" id="PS50943"/>
    </source>
</evidence>
<dbReference type="NCBIfam" id="NF041265">
    <property type="entry name" value="NadS"/>
    <property type="match status" value="1"/>
</dbReference>
<evidence type="ECO:0000256" key="3">
    <source>
        <dbReference type="ARBA" id="ARBA00023163"/>
    </source>
</evidence>
<proteinExistence type="predicted"/>
<keyword evidence="3" id="KW-0804">Transcription</keyword>
<dbReference type="CDD" id="cd00093">
    <property type="entry name" value="HTH_XRE"/>
    <property type="match status" value="1"/>
</dbReference>
<keyword evidence="1" id="KW-0805">Transcription regulation</keyword>
<feature type="domain" description="HTH cro/C1-type" evidence="4">
    <location>
        <begin position="37"/>
        <end position="73"/>
    </location>
</feature>
<dbReference type="InterPro" id="IPR010982">
    <property type="entry name" value="Lambda_DNA-bd_dom_sf"/>
</dbReference>
<dbReference type="InterPro" id="IPR052359">
    <property type="entry name" value="HTH-type_reg/antitoxin"/>
</dbReference>
<dbReference type="PROSITE" id="PS50943">
    <property type="entry name" value="HTH_CROC1"/>
    <property type="match status" value="1"/>
</dbReference>
<dbReference type="InterPro" id="IPR001387">
    <property type="entry name" value="Cro/C1-type_HTH"/>
</dbReference>
<sequence length="97" mass="10551">MEKALFDDLVLSLKQAKAISKGKAPASRRTVVTAPDVKVIRETTGLSQIEFASLLRVSPKTLQNWEQNRRTPTGPAAVLLKIVQAAPDVVMKTLNPS</sequence>
<dbReference type="EMBL" id="DOEK01000047">
    <property type="protein sequence ID" value="HBP32117.1"/>
    <property type="molecule type" value="Genomic_DNA"/>
</dbReference>
<comment type="caution">
    <text evidence="5">The sequence shown here is derived from an EMBL/GenBank/DDBJ whole genome shotgun (WGS) entry which is preliminary data.</text>
</comment>
<dbReference type="GO" id="GO:0003677">
    <property type="term" value="F:DNA binding"/>
    <property type="evidence" value="ECO:0007669"/>
    <property type="project" value="UniProtKB-KW"/>
</dbReference>
<evidence type="ECO:0000313" key="5">
    <source>
        <dbReference type="EMBL" id="HBP32117.1"/>
    </source>
</evidence>
<dbReference type="PANTHER" id="PTHR36511">
    <property type="entry name" value="MERR FAMILY BACTERIAL REGULATORY PROTEIN"/>
    <property type="match status" value="1"/>
</dbReference>
<dbReference type="Gene3D" id="1.10.260.40">
    <property type="entry name" value="lambda repressor-like DNA-binding domains"/>
    <property type="match status" value="1"/>
</dbReference>
<evidence type="ECO:0000256" key="1">
    <source>
        <dbReference type="ARBA" id="ARBA00023015"/>
    </source>
</evidence>
<protein>
    <submittedName>
        <fullName evidence="5">Transcriptional regulator</fullName>
    </submittedName>
</protein>
<organism evidence="5 6">
    <name type="scientific">Advenella kashmirensis</name>
    <dbReference type="NCBI Taxonomy" id="310575"/>
    <lineage>
        <taxon>Bacteria</taxon>
        <taxon>Pseudomonadati</taxon>
        <taxon>Pseudomonadota</taxon>
        <taxon>Betaproteobacteria</taxon>
        <taxon>Burkholderiales</taxon>
        <taxon>Alcaligenaceae</taxon>
    </lineage>
</organism>